<evidence type="ECO:0000256" key="1">
    <source>
        <dbReference type="PIRSR" id="PIRSR605019-1"/>
    </source>
</evidence>
<organism evidence="2 3">
    <name type="scientific">Culicoidibacter larvae</name>
    <dbReference type="NCBI Taxonomy" id="2579976"/>
    <lineage>
        <taxon>Bacteria</taxon>
        <taxon>Bacillati</taxon>
        <taxon>Bacillota</taxon>
        <taxon>Culicoidibacteria</taxon>
        <taxon>Culicoidibacterales</taxon>
        <taxon>Culicoidibacteraceae</taxon>
        <taxon>Culicoidibacter</taxon>
    </lineage>
</organism>
<keyword evidence="1" id="KW-0479">Metal-binding</keyword>
<dbReference type="AlphaFoldDB" id="A0A5R8QH52"/>
<feature type="binding site" evidence="1">
    <location>
        <position position="178"/>
    </location>
    <ligand>
        <name>Zn(2+)</name>
        <dbReference type="ChEBI" id="CHEBI:29105"/>
    </ligand>
</feature>
<feature type="binding site" evidence="1">
    <location>
        <position position="174"/>
    </location>
    <ligand>
        <name>Zn(2+)</name>
        <dbReference type="ChEBI" id="CHEBI:29105"/>
    </ligand>
</feature>
<name>A0A5R8QH52_9FIRM</name>
<dbReference type="Proteomes" id="UP000306912">
    <property type="component" value="Unassembled WGS sequence"/>
</dbReference>
<reference evidence="2 3" key="1">
    <citation type="submission" date="2019-05" db="EMBL/GenBank/DDBJ databases">
        <title>Culicoidintestinum kansasii gen. nov., sp. nov. from the gastrointestinal tract of the biting midge, Culicoides sonorensis.</title>
        <authorList>
            <person name="Neupane S."/>
            <person name="Ghosh A."/>
            <person name="Gunther S."/>
            <person name="Martin K."/>
            <person name="Zurek L."/>
        </authorList>
    </citation>
    <scope>NUCLEOTIDE SEQUENCE [LARGE SCALE GENOMIC DNA]</scope>
    <source>
        <strain evidence="2 3">CS-1</strain>
    </source>
</reference>
<sequence length="185" mass="21373">MICPWAEGHELELEYHNTEWGVPSHDDRYLFEMLILEGAQAGLSWLTILKKREGYRAALKNFDLDYCAQIDDEQAAEIFVNYDIIKNRLKMQAIRKNAIAVKAIQEEFGSLSNYIWHFTDGKPIINHWNSMSEMPATSELSERISKDLKKRGCNFVGPTIIYSYLQACGVIDDHIIACPYHTENR</sequence>
<protein>
    <submittedName>
        <fullName evidence="2">DNA-3-methyladenine glycosylase I</fullName>
    </submittedName>
</protein>
<keyword evidence="3" id="KW-1185">Reference proteome</keyword>
<dbReference type="InterPro" id="IPR005019">
    <property type="entry name" value="Adenine_glyco"/>
</dbReference>
<dbReference type="InParanoid" id="A0A5R8QH52"/>
<dbReference type="InterPro" id="IPR011257">
    <property type="entry name" value="DNA_glycosylase"/>
</dbReference>
<feature type="binding site" evidence="1">
    <location>
        <position position="16"/>
    </location>
    <ligand>
        <name>Zn(2+)</name>
        <dbReference type="ChEBI" id="CHEBI:29105"/>
    </ligand>
</feature>
<dbReference type="GO" id="GO:0008725">
    <property type="term" value="F:DNA-3-methyladenine glycosylase activity"/>
    <property type="evidence" value="ECO:0007669"/>
    <property type="project" value="InterPro"/>
</dbReference>
<dbReference type="InterPro" id="IPR052891">
    <property type="entry name" value="DNA-3mA_glycosylase"/>
</dbReference>
<accession>A0A5R8QH52</accession>
<comment type="caution">
    <text evidence="2">The sequence shown here is derived from an EMBL/GenBank/DDBJ whole genome shotgun (WGS) entry which is preliminary data.</text>
</comment>
<keyword evidence="1" id="KW-0862">Zinc</keyword>
<dbReference type="OrthoDB" id="9807664at2"/>
<feature type="binding site" evidence="1">
    <location>
        <position position="3"/>
    </location>
    <ligand>
        <name>Zn(2+)</name>
        <dbReference type="ChEBI" id="CHEBI:29105"/>
    </ligand>
</feature>
<dbReference type="EMBL" id="VBWP01000001">
    <property type="protein sequence ID" value="TLG77328.1"/>
    <property type="molecule type" value="Genomic_DNA"/>
</dbReference>
<gene>
    <name evidence="2" type="ORF">FEZ08_01540</name>
</gene>
<dbReference type="GO" id="GO:0046872">
    <property type="term" value="F:metal ion binding"/>
    <property type="evidence" value="ECO:0007669"/>
    <property type="project" value="UniProtKB-KW"/>
</dbReference>
<proteinExistence type="predicted"/>
<dbReference type="SUPFAM" id="SSF48150">
    <property type="entry name" value="DNA-glycosylase"/>
    <property type="match status" value="1"/>
</dbReference>
<dbReference type="Pfam" id="PF03352">
    <property type="entry name" value="Adenine_glyco"/>
    <property type="match status" value="1"/>
</dbReference>
<evidence type="ECO:0000313" key="2">
    <source>
        <dbReference type="EMBL" id="TLG77328.1"/>
    </source>
</evidence>
<dbReference type="PANTHER" id="PTHR30037">
    <property type="entry name" value="DNA-3-METHYLADENINE GLYCOSYLASE 1"/>
    <property type="match status" value="1"/>
</dbReference>
<dbReference type="GO" id="GO:0006284">
    <property type="term" value="P:base-excision repair"/>
    <property type="evidence" value="ECO:0007669"/>
    <property type="project" value="InterPro"/>
</dbReference>
<dbReference type="Gene3D" id="1.10.340.30">
    <property type="entry name" value="Hypothetical protein, domain 2"/>
    <property type="match status" value="1"/>
</dbReference>
<evidence type="ECO:0000313" key="3">
    <source>
        <dbReference type="Proteomes" id="UP000306912"/>
    </source>
</evidence>
<dbReference type="RefSeq" id="WP_138189935.1">
    <property type="nucleotide sequence ID" value="NZ_VBWP01000001.1"/>
</dbReference>
<dbReference type="PANTHER" id="PTHR30037:SF4">
    <property type="entry name" value="DNA-3-METHYLADENINE GLYCOSYLASE I"/>
    <property type="match status" value="1"/>
</dbReference>